<evidence type="ECO:0000256" key="1">
    <source>
        <dbReference type="ARBA" id="ARBA00006814"/>
    </source>
</evidence>
<accession>A0A2I0QQP2</accession>
<keyword evidence="3" id="KW-0064">Aspartyl protease</keyword>
<evidence type="ECO:0000256" key="2">
    <source>
        <dbReference type="ARBA" id="ARBA00022670"/>
    </source>
</evidence>
<sequence>MEKTIVVGIGNKLMMDDGVGIYVVEELAEKNEDSQVQYMIGESDVDYCLSKIQGATKVIIVDAVYNNKRVGEVSVIPIKELSEQKSLDISPHNTHLFHALYQHELISGYLLAVEPFSIQFQIGLSNELKKLWTQIQTDVENKITELLIDPKSV</sequence>
<reference evidence="5 6" key="1">
    <citation type="submission" date="2017-06" db="EMBL/GenBank/DDBJ databases">
        <title>the draft geome sequence of Illustriluteabacillus marina B3227.</title>
        <authorList>
            <person name="He R.-H."/>
            <person name="Du Z.-J."/>
        </authorList>
    </citation>
    <scope>NUCLEOTIDE SEQUENCE [LARGE SCALE GENOMIC DNA]</scope>
    <source>
        <strain evidence="5 6">B3227</strain>
    </source>
</reference>
<evidence type="ECO:0000256" key="4">
    <source>
        <dbReference type="ARBA" id="ARBA00022801"/>
    </source>
</evidence>
<dbReference type="Pfam" id="PF01750">
    <property type="entry name" value="HycI"/>
    <property type="match status" value="1"/>
</dbReference>
<protein>
    <submittedName>
        <fullName evidence="5">Hydrogenase maturation protease</fullName>
    </submittedName>
</protein>
<dbReference type="PANTHER" id="PTHR30302:SF1">
    <property type="entry name" value="HYDROGENASE 2 MATURATION PROTEASE"/>
    <property type="match status" value="1"/>
</dbReference>
<dbReference type="GO" id="GO:0004190">
    <property type="term" value="F:aspartic-type endopeptidase activity"/>
    <property type="evidence" value="ECO:0007669"/>
    <property type="project" value="UniProtKB-KW"/>
</dbReference>
<dbReference type="RefSeq" id="WP_101332405.1">
    <property type="nucleotide sequence ID" value="NZ_PJNH01000004.1"/>
</dbReference>
<keyword evidence="4" id="KW-0378">Hydrolase</keyword>
<dbReference type="AlphaFoldDB" id="A0A2I0QQP2"/>
<dbReference type="NCBIfam" id="TIGR00072">
    <property type="entry name" value="hydrog_prot"/>
    <property type="match status" value="1"/>
</dbReference>
<dbReference type="GO" id="GO:0016485">
    <property type="term" value="P:protein processing"/>
    <property type="evidence" value="ECO:0007669"/>
    <property type="project" value="TreeGrafter"/>
</dbReference>
<name>A0A2I0QQP2_9BACI</name>
<proteinExistence type="inferred from homology"/>
<evidence type="ECO:0000313" key="5">
    <source>
        <dbReference type="EMBL" id="PKR76655.1"/>
    </source>
</evidence>
<dbReference type="InterPro" id="IPR023430">
    <property type="entry name" value="Pept_HybD-like_dom_sf"/>
</dbReference>
<dbReference type="CDD" id="cd00518">
    <property type="entry name" value="H2MP"/>
    <property type="match status" value="1"/>
</dbReference>
<gene>
    <name evidence="5" type="ORF">CEY16_12600</name>
</gene>
<dbReference type="OrthoDB" id="9794619at2"/>
<dbReference type="PANTHER" id="PTHR30302">
    <property type="entry name" value="HYDROGENASE 1 MATURATION PROTEASE"/>
    <property type="match status" value="1"/>
</dbReference>
<comment type="caution">
    <text evidence="5">The sequence shown here is derived from an EMBL/GenBank/DDBJ whole genome shotgun (WGS) entry which is preliminary data.</text>
</comment>
<dbReference type="EMBL" id="PJNH01000004">
    <property type="protein sequence ID" value="PKR76655.1"/>
    <property type="molecule type" value="Genomic_DNA"/>
</dbReference>
<keyword evidence="2 5" id="KW-0645">Protease</keyword>
<dbReference type="Proteomes" id="UP000243524">
    <property type="component" value="Unassembled WGS sequence"/>
</dbReference>
<dbReference type="InterPro" id="IPR000671">
    <property type="entry name" value="Peptidase_A31"/>
</dbReference>
<dbReference type="SUPFAM" id="SSF53163">
    <property type="entry name" value="HybD-like"/>
    <property type="match status" value="1"/>
</dbReference>
<dbReference type="PRINTS" id="PR00446">
    <property type="entry name" value="HYDRGNUPTAKE"/>
</dbReference>
<organism evidence="5 6">
    <name type="scientific">Halalkalibacillus sediminis</name>
    <dbReference type="NCBI Taxonomy" id="2018042"/>
    <lineage>
        <taxon>Bacteria</taxon>
        <taxon>Bacillati</taxon>
        <taxon>Bacillota</taxon>
        <taxon>Bacilli</taxon>
        <taxon>Bacillales</taxon>
        <taxon>Bacillaceae</taxon>
        <taxon>Halalkalibacillus</taxon>
    </lineage>
</organism>
<dbReference type="Gene3D" id="3.40.50.1450">
    <property type="entry name" value="HybD-like"/>
    <property type="match status" value="1"/>
</dbReference>
<keyword evidence="6" id="KW-1185">Reference proteome</keyword>
<evidence type="ECO:0000313" key="6">
    <source>
        <dbReference type="Proteomes" id="UP000243524"/>
    </source>
</evidence>
<evidence type="ECO:0000256" key="3">
    <source>
        <dbReference type="ARBA" id="ARBA00022750"/>
    </source>
</evidence>
<dbReference type="GO" id="GO:0008047">
    <property type="term" value="F:enzyme activator activity"/>
    <property type="evidence" value="ECO:0007669"/>
    <property type="project" value="InterPro"/>
</dbReference>
<comment type="similarity">
    <text evidence="1">Belongs to the peptidase A31 family.</text>
</comment>